<sequence length="521" mass="58236">MTSSRLAITDFLLLEYNYSSGVSLSSEFDYSVVRSADDNFTQIIENTNKTGNNADLEHSVIQVGTTPRFAGKSIGSLESEHSNTLLVNKYSFLRSTTIPMNTVRLYLKSGYTFTEDIKGFLLEVALKDENGGKFKLCHFKFTKEDYSLIRYPKTPIIISEVVYDSYLEIRIPAPVYVSTGSMPYAQDLSLGTLERNIYISVSTITKEVISPANTGVSYEIGDTKSVVLSDIEPVSSVTANLVEKNGYFEYFGNTTLPDYSFEDYIYEIMGTGVNLMITHTLNVYEHTDGENVLTSSITTLQTSNFHKNFKFKPILEYPDVLRAISVDYTMNILNTKTGHSIVKSASLTTEKIGNFKNTSTTLRLSGDVYSHKLYLPKSETTSVNLFEKPTEKPGSVITPIYINVNVIDMLTKEESHITINPGFTTNHKFTLVNKQDDMIKPVELDSINNYYMVFFGADDKKIFIPESKLSGISRTSGELLFSIPENVSSSLSSATNHKFYIVSKSPSVADTVLTQGTWELK</sequence>
<name>A0A8S5L6P3_9CAUD</name>
<dbReference type="EMBL" id="BK014643">
    <property type="protein sequence ID" value="DAD65441.1"/>
    <property type="molecule type" value="Genomic_DNA"/>
</dbReference>
<accession>A0A8S5L6P3</accession>
<proteinExistence type="predicted"/>
<organism evidence="1">
    <name type="scientific">Myoviridae sp. ctA4D8</name>
    <dbReference type="NCBI Taxonomy" id="2823535"/>
    <lineage>
        <taxon>Viruses</taxon>
        <taxon>Duplodnaviria</taxon>
        <taxon>Heunggongvirae</taxon>
        <taxon>Uroviricota</taxon>
        <taxon>Caudoviricetes</taxon>
    </lineage>
</organism>
<evidence type="ECO:0000313" key="1">
    <source>
        <dbReference type="EMBL" id="DAD65441.1"/>
    </source>
</evidence>
<protein>
    <submittedName>
        <fullName evidence="1">Uncharacterized protein</fullName>
    </submittedName>
</protein>
<reference evidence="1" key="1">
    <citation type="journal article" date="2021" name="Proc. Natl. Acad. Sci. U.S.A.">
        <title>A Catalog of Tens of Thousands of Viruses from Human Metagenomes Reveals Hidden Associations with Chronic Diseases.</title>
        <authorList>
            <person name="Tisza M.J."/>
            <person name="Buck C.B."/>
        </authorList>
    </citation>
    <scope>NUCLEOTIDE SEQUENCE</scope>
    <source>
        <strain evidence="1">CtA4D8</strain>
    </source>
</reference>